<keyword evidence="2 4" id="KW-0472">Membrane</keyword>
<dbReference type="EMBL" id="APNK01000019">
    <property type="protein sequence ID" value="KEZ76954.1"/>
    <property type="molecule type" value="Genomic_DNA"/>
</dbReference>
<feature type="signal peptide" evidence="6">
    <location>
        <begin position="1"/>
        <end position="17"/>
    </location>
</feature>
<keyword evidence="3 4" id="KW-0998">Cell outer membrane</keyword>
<comment type="subunit">
    <text evidence="4">Part of the Bam complex.</text>
</comment>
<dbReference type="InterPro" id="IPR007450">
    <property type="entry name" value="BamE_dom"/>
</dbReference>
<dbReference type="Gene3D" id="3.30.1450.10">
    <property type="match status" value="1"/>
</dbReference>
<dbReference type="GO" id="GO:0043165">
    <property type="term" value="P:Gram-negative-bacterium-type cell outer membrane assembly"/>
    <property type="evidence" value="ECO:0007669"/>
    <property type="project" value="UniProtKB-UniRule"/>
</dbReference>
<gene>
    <name evidence="4" type="primary">bamE</name>
    <name evidence="8" type="ORF">C41B8_12200</name>
</gene>
<evidence type="ECO:0000256" key="3">
    <source>
        <dbReference type="ARBA" id="ARBA00023237"/>
    </source>
</evidence>
<dbReference type="GO" id="GO:0051205">
    <property type="term" value="P:protein insertion into membrane"/>
    <property type="evidence" value="ECO:0007669"/>
    <property type="project" value="UniProtKB-UniRule"/>
</dbReference>
<feature type="domain" description="Outer membrane protein assembly factor BamE" evidence="7">
    <location>
        <begin position="29"/>
        <end position="98"/>
    </location>
</feature>
<dbReference type="eggNOG" id="COG2913">
    <property type="taxonomic scope" value="Bacteria"/>
</dbReference>
<evidence type="ECO:0000256" key="5">
    <source>
        <dbReference type="SAM" id="MobiDB-lite"/>
    </source>
</evidence>
<evidence type="ECO:0000256" key="4">
    <source>
        <dbReference type="HAMAP-Rule" id="MF_00925"/>
    </source>
</evidence>
<keyword evidence="4" id="KW-0564">Palmitate</keyword>
<sequence length="191" mass="20448">MKLIAALVMLLALSACSLPVFFRVPIVQGNIVTADQVAKLQKGMTKKQVAYVLGTPLIQSPFEADRWDYVFYYRNPNAHVRQSKLDLYFVNDKLSDIEGDEEYASKSFKSNNASGPNDSDELPAATNTSGAALDTRNAGTPNNSANTGSGPGSTNAPMPGRNRPSNVGTAPQTQPMGDHGEPLPGQRPITP</sequence>
<dbReference type="HAMAP" id="MF_00925">
    <property type="entry name" value="OM_assembly_BamE"/>
    <property type="match status" value="1"/>
</dbReference>
<evidence type="ECO:0000313" key="9">
    <source>
        <dbReference type="Proteomes" id="UP000028302"/>
    </source>
</evidence>
<dbReference type="Proteomes" id="UP000028302">
    <property type="component" value="Unassembled WGS sequence"/>
</dbReference>
<comment type="similarity">
    <text evidence="4">Belongs to the BamE family.</text>
</comment>
<keyword evidence="1 4" id="KW-0732">Signal</keyword>
<evidence type="ECO:0000313" key="8">
    <source>
        <dbReference type="EMBL" id="KEZ76954.1"/>
    </source>
</evidence>
<proteinExistence type="inferred from homology"/>
<evidence type="ECO:0000256" key="2">
    <source>
        <dbReference type="ARBA" id="ARBA00023136"/>
    </source>
</evidence>
<dbReference type="Pfam" id="PF04355">
    <property type="entry name" value="BamE"/>
    <property type="match status" value="1"/>
</dbReference>
<name>A0A084IJS0_SALHC</name>
<dbReference type="GO" id="GO:0030674">
    <property type="term" value="F:protein-macromolecule adaptor activity"/>
    <property type="evidence" value="ECO:0007669"/>
    <property type="project" value="TreeGrafter"/>
</dbReference>
<dbReference type="PANTHER" id="PTHR37482:SF1">
    <property type="entry name" value="OUTER MEMBRANE PROTEIN ASSEMBLY FACTOR BAME"/>
    <property type="match status" value="1"/>
</dbReference>
<feature type="compositionally biased region" description="Polar residues" evidence="5">
    <location>
        <begin position="107"/>
        <end position="117"/>
    </location>
</feature>
<comment type="subcellular location">
    <subcellularLocation>
        <location evidence="4">Cell outer membrane</location>
        <topology evidence="4">Lipid-anchor</topology>
    </subcellularLocation>
</comment>
<protein>
    <recommendedName>
        <fullName evidence="4">Outer membrane protein assembly factor BamE</fullName>
    </recommendedName>
</protein>
<dbReference type="AlphaFoldDB" id="A0A084IJS0"/>
<feature type="chain" id="PRO_5008982061" description="Outer membrane protein assembly factor BamE" evidence="6">
    <location>
        <begin position="18"/>
        <end position="191"/>
    </location>
</feature>
<evidence type="ECO:0000259" key="7">
    <source>
        <dbReference type="Pfam" id="PF04355"/>
    </source>
</evidence>
<dbReference type="PANTHER" id="PTHR37482">
    <property type="entry name" value="OUTER MEMBRANE PROTEIN ASSEMBLY FACTOR BAME"/>
    <property type="match status" value="1"/>
</dbReference>
<evidence type="ECO:0000256" key="1">
    <source>
        <dbReference type="ARBA" id="ARBA00022729"/>
    </source>
</evidence>
<dbReference type="STRING" id="1304275.C41B8_12200"/>
<dbReference type="RefSeq" id="WP_051883463.1">
    <property type="nucleotide sequence ID" value="NZ_APNK01000019.1"/>
</dbReference>
<comment type="function">
    <text evidence="4">Part of the outer membrane protein assembly complex, which is involved in assembly and insertion of beta-barrel proteins into the outer membrane.</text>
</comment>
<accession>A0A084IJS0</accession>
<feature type="compositionally biased region" description="Polar residues" evidence="5">
    <location>
        <begin position="137"/>
        <end position="156"/>
    </location>
</feature>
<organism evidence="8 9">
    <name type="scientific">Salinisphaera hydrothermalis (strain C41B8)</name>
    <dbReference type="NCBI Taxonomy" id="1304275"/>
    <lineage>
        <taxon>Bacteria</taxon>
        <taxon>Pseudomonadati</taxon>
        <taxon>Pseudomonadota</taxon>
        <taxon>Gammaproteobacteria</taxon>
        <taxon>Salinisphaerales</taxon>
        <taxon>Salinisphaeraceae</taxon>
        <taxon>Salinisphaera</taxon>
    </lineage>
</organism>
<dbReference type="InterPro" id="IPR026592">
    <property type="entry name" value="BamE"/>
</dbReference>
<reference evidence="8 9" key="1">
    <citation type="submission" date="2013-03" db="EMBL/GenBank/DDBJ databases">
        <title>Salinisphaera hydrothermalis C41B8 Genome Sequencing.</title>
        <authorList>
            <person name="Li C."/>
            <person name="Lai Q."/>
            <person name="Shao Z."/>
        </authorList>
    </citation>
    <scope>NUCLEOTIDE SEQUENCE [LARGE SCALE GENOMIC DNA]</scope>
    <source>
        <strain evidence="8 9">C41B8</strain>
    </source>
</reference>
<comment type="caution">
    <text evidence="8">The sequence shown here is derived from an EMBL/GenBank/DDBJ whole genome shotgun (WGS) entry which is preliminary data.</text>
</comment>
<dbReference type="GO" id="GO:1990063">
    <property type="term" value="C:Bam protein complex"/>
    <property type="evidence" value="ECO:0007669"/>
    <property type="project" value="TreeGrafter"/>
</dbReference>
<keyword evidence="4" id="KW-0449">Lipoprotein</keyword>
<keyword evidence="9" id="KW-1185">Reference proteome</keyword>
<dbReference type="InterPro" id="IPR037873">
    <property type="entry name" value="BamE-like"/>
</dbReference>
<evidence type="ECO:0000256" key="6">
    <source>
        <dbReference type="SAM" id="SignalP"/>
    </source>
</evidence>
<feature type="compositionally biased region" description="Polar residues" evidence="5">
    <location>
        <begin position="163"/>
        <end position="175"/>
    </location>
</feature>
<dbReference type="PROSITE" id="PS51257">
    <property type="entry name" value="PROKAR_LIPOPROTEIN"/>
    <property type="match status" value="1"/>
</dbReference>
<feature type="region of interest" description="Disordered" evidence="5">
    <location>
        <begin position="107"/>
        <end position="191"/>
    </location>
</feature>